<protein>
    <submittedName>
        <fullName evidence="1">Uncharacterized protein</fullName>
    </submittedName>
</protein>
<name>W9R8I0_9ROSA</name>
<reference evidence="2" key="1">
    <citation type="submission" date="2013-01" db="EMBL/GenBank/DDBJ databases">
        <title>Draft Genome Sequence of a Mulberry Tree, Morus notabilis C.K. Schneid.</title>
        <authorList>
            <person name="He N."/>
            <person name="Zhao S."/>
        </authorList>
    </citation>
    <scope>NUCLEOTIDE SEQUENCE</scope>
</reference>
<organism evidence="1 2">
    <name type="scientific">Morus notabilis</name>
    <dbReference type="NCBI Taxonomy" id="981085"/>
    <lineage>
        <taxon>Eukaryota</taxon>
        <taxon>Viridiplantae</taxon>
        <taxon>Streptophyta</taxon>
        <taxon>Embryophyta</taxon>
        <taxon>Tracheophyta</taxon>
        <taxon>Spermatophyta</taxon>
        <taxon>Magnoliopsida</taxon>
        <taxon>eudicotyledons</taxon>
        <taxon>Gunneridae</taxon>
        <taxon>Pentapetalae</taxon>
        <taxon>rosids</taxon>
        <taxon>fabids</taxon>
        <taxon>Rosales</taxon>
        <taxon>Moraceae</taxon>
        <taxon>Moreae</taxon>
        <taxon>Morus</taxon>
    </lineage>
</organism>
<accession>W9R8I0</accession>
<dbReference type="EMBL" id="KE344453">
    <property type="protein sequence ID" value="EXB62502.1"/>
    <property type="molecule type" value="Genomic_DNA"/>
</dbReference>
<evidence type="ECO:0000313" key="1">
    <source>
        <dbReference type="EMBL" id="EXB62502.1"/>
    </source>
</evidence>
<evidence type="ECO:0000313" key="2">
    <source>
        <dbReference type="Proteomes" id="UP000030645"/>
    </source>
</evidence>
<sequence length="67" mass="7271">MPVGERTDFLPPRLGVGAAFQEPTVDVGSNFAFEVIAVLKNNNNSTLLETRTGTANSNVWTEDNESM</sequence>
<dbReference type="AlphaFoldDB" id="W9R8I0"/>
<keyword evidence="2" id="KW-1185">Reference proteome</keyword>
<gene>
    <name evidence="1" type="ORF">L484_008305</name>
</gene>
<dbReference type="Proteomes" id="UP000030645">
    <property type="component" value="Unassembled WGS sequence"/>
</dbReference>
<proteinExistence type="predicted"/>